<comment type="similarity">
    <text evidence="5">Belongs to the bacterial solute-binding protein 9 family.</text>
</comment>
<sequence>MIVGCNQSNSPTGLQVQSNDELYVITTLSILADMAKNVVGEYGKVEYIVPVGNNPEDYELIPSDIRRIDDADVLFVNGLGLEETIIESLGNVGRTQIAYVTDGVPTINLIGSSDPDPHAWLDVSLAKIYVENIYKIVAEIDPANSQHYSTNADAYISELNKLDSYIKDTLNSIPENNRVIVISENAMKYFGDAYGFHTEGIWELNSHEEGTPQQISRIIEIVNDRNLPAIFSETTLDPRYMEMISKETGVPIAGSLYTDALGYKGSEGDTYIKMMKYNTNLLVEGLR</sequence>
<keyword evidence="2 5" id="KW-0813">Transport</keyword>
<name>A0A1E5G6C4_9FIRM</name>
<evidence type="ECO:0000256" key="4">
    <source>
        <dbReference type="ARBA" id="ARBA00022729"/>
    </source>
</evidence>
<dbReference type="PRINTS" id="PR00690">
    <property type="entry name" value="ADHESNFAMILY"/>
</dbReference>
<dbReference type="Gene3D" id="3.40.50.1980">
    <property type="entry name" value="Nitrogenase molybdenum iron protein domain"/>
    <property type="match status" value="2"/>
</dbReference>
<dbReference type="GO" id="GO:0046872">
    <property type="term" value="F:metal ion binding"/>
    <property type="evidence" value="ECO:0007669"/>
    <property type="project" value="UniProtKB-KW"/>
</dbReference>
<dbReference type="OrthoDB" id="9793396at2"/>
<accession>A0A1E5G6C4</accession>
<proteinExistence type="inferred from homology"/>
<reference evidence="6 7" key="1">
    <citation type="submission" date="2016-09" db="EMBL/GenBank/DDBJ databases">
        <title>Draft genome sequence for the type strain of Desulfuribacillus alkaliarsenatis AHT28, an obligately anaerobic, sulfidogenic bacterium isolated from Russian soda lake sediments.</title>
        <authorList>
            <person name="Abin C.A."/>
            <person name="Hollibaugh J.T."/>
        </authorList>
    </citation>
    <scope>NUCLEOTIDE SEQUENCE [LARGE SCALE GENOMIC DNA]</scope>
    <source>
        <strain evidence="6 7">AHT28</strain>
    </source>
</reference>
<dbReference type="GO" id="GO:0030001">
    <property type="term" value="P:metal ion transport"/>
    <property type="evidence" value="ECO:0007669"/>
    <property type="project" value="InterPro"/>
</dbReference>
<dbReference type="PANTHER" id="PTHR42953">
    <property type="entry name" value="HIGH-AFFINITY ZINC UPTAKE SYSTEM PROTEIN ZNUA-RELATED"/>
    <property type="match status" value="1"/>
</dbReference>
<dbReference type="InterPro" id="IPR006129">
    <property type="entry name" value="AdhesinB"/>
</dbReference>
<dbReference type="PANTHER" id="PTHR42953:SF1">
    <property type="entry name" value="METAL-BINDING PROTEIN HI_0362-RELATED"/>
    <property type="match status" value="1"/>
</dbReference>
<dbReference type="EMBL" id="MIJE01000001">
    <property type="protein sequence ID" value="OEF98748.1"/>
    <property type="molecule type" value="Genomic_DNA"/>
</dbReference>
<dbReference type="STRING" id="766136.BHF68_00215"/>
<dbReference type="AlphaFoldDB" id="A0A1E5G6C4"/>
<evidence type="ECO:0000313" key="6">
    <source>
        <dbReference type="EMBL" id="OEF98748.1"/>
    </source>
</evidence>
<comment type="subcellular location">
    <subcellularLocation>
        <location evidence="1">Cell envelope</location>
    </subcellularLocation>
</comment>
<dbReference type="InterPro" id="IPR006128">
    <property type="entry name" value="Lipoprotein_PsaA-like"/>
</dbReference>
<dbReference type="GO" id="GO:0007155">
    <property type="term" value="P:cell adhesion"/>
    <property type="evidence" value="ECO:0007669"/>
    <property type="project" value="InterPro"/>
</dbReference>
<dbReference type="InterPro" id="IPR050492">
    <property type="entry name" value="Bact_metal-bind_prot9"/>
</dbReference>
<evidence type="ECO:0000256" key="1">
    <source>
        <dbReference type="ARBA" id="ARBA00004196"/>
    </source>
</evidence>
<dbReference type="Pfam" id="PF01297">
    <property type="entry name" value="ZnuA"/>
    <property type="match status" value="1"/>
</dbReference>
<comment type="caution">
    <text evidence="6">The sequence shown here is derived from an EMBL/GenBank/DDBJ whole genome shotgun (WGS) entry which is preliminary data.</text>
</comment>
<dbReference type="PRINTS" id="PR00691">
    <property type="entry name" value="ADHESINB"/>
</dbReference>
<evidence type="ECO:0000256" key="2">
    <source>
        <dbReference type="ARBA" id="ARBA00022448"/>
    </source>
</evidence>
<dbReference type="SUPFAM" id="SSF53807">
    <property type="entry name" value="Helical backbone' metal receptor"/>
    <property type="match status" value="1"/>
</dbReference>
<keyword evidence="7" id="KW-1185">Reference proteome</keyword>
<dbReference type="GO" id="GO:0030313">
    <property type="term" value="C:cell envelope"/>
    <property type="evidence" value="ECO:0007669"/>
    <property type="project" value="UniProtKB-SubCell"/>
</dbReference>
<dbReference type="InterPro" id="IPR006127">
    <property type="entry name" value="ZnuA-like"/>
</dbReference>
<gene>
    <name evidence="6" type="ORF">BHF68_00215</name>
</gene>
<evidence type="ECO:0000313" key="7">
    <source>
        <dbReference type="Proteomes" id="UP000094296"/>
    </source>
</evidence>
<evidence type="ECO:0000256" key="5">
    <source>
        <dbReference type="RuleBase" id="RU003512"/>
    </source>
</evidence>
<evidence type="ECO:0000256" key="3">
    <source>
        <dbReference type="ARBA" id="ARBA00022723"/>
    </source>
</evidence>
<keyword evidence="3" id="KW-0479">Metal-binding</keyword>
<keyword evidence="4" id="KW-0732">Signal</keyword>
<protein>
    <submittedName>
        <fullName evidence="6">Manganese transporter</fullName>
    </submittedName>
</protein>
<dbReference type="Proteomes" id="UP000094296">
    <property type="component" value="Unassembled WGS sequence"/>
</dbReference>
<organism evidence="6 7">
    <name type="scientific">Desulfuribacillus alkaliarsenatis</name>
    <dbReference type="NCBI Taxonomy" id="766136"/>
    <lineage>
        <taxon>Bacteria</taxon>
        <taxon>Bacillati</taxon>
        <taxon>Bacillota</taxon>
        <taxon>Desulfuribacillia</taxon>
        <taxon>Desulfuribacillales</taxon>
        <taxon>Desulfuribacillaceae</taxon>
        <taxon>Desulfuribacillus</taxon>
    </lineage>
</organism>